<organism evidence="4 5">
    <name type="scientific">Georgenia yuyongxinii</name>
    <dbReference type="NCBI Taxonomy" id="2589797"/>
    <lineage>
        <taxon>Bacteria</taxon>
        <taxon>Bacillati</taxon>
        <taxon>Actinomycetota</taxon>
        <taxon>Actinomycetes</taxon>
        <taxon>Micrococcales</taxon>
        <taxon>Bogoriellaceae</taxon>
        <taxon>Georgenia</taxon>
    </lineage>
</organism>
<dbReference type="OrthoDB" id="9766277at2"/>
<keyword evidence="1" id="KW-0732">Signal</keyword>
<evidence type="ECO:0000256" key="2">
    <source>
        <dbReference type="SAM" id="MobiDB-lite"/>
    </source>
</evidence>
<dbReference type="AlphaFoldDB" id="A0A5B8C455"/>
<dbReference type="PROSITE" id="PS51109">
    <property type="entry name" value="G5"/>
    <property type="match status" value="1"/>
</dbReference>
<dbReference type="Gene3D" id="2.20.230.10">
    <property type="entry name" value="Resuscitation-promoting factor rpfb"/>
    <property type="match status" value="1"/>
</dbReference>
<dbReference type="Proteomes" id="UP000314616">
    <property type="component" value="Chromosome"/>
</dbReference>
<dbReference type="EMBL" id="CP040915">
    <property type="protein sequence ID" value="QDC23892.1"/>
    <property type="molecule type" value="Genomic_DNA"/>
</dbReference>
<dbReference type="InterPro" id="IPR023346">
    <property type="entry name" value="Lysozyme-like_dom_sf"/>
</dbReference>
<evidence type="ECO:0000259" key="3">
    <source>
        <dbReference type="PROSITE" id="PS51109"/>
    </source>
</evidence>
<dbReference type="InterPro" id="IPR007137">
    <property type="entry name" value="DUF348"/>
</dbReference>
<proteinExistence type="predicted"/>
<sequence>MARHTAGRHNAPELDATPLGPPAPGSRRAARAEAEMTARSGGTGITLPLPAVHTLRAGVLGAVVLGTGAFTVSQVAADPGLAAGDLTAAEAGTLALRSGEAASRSETAGRMALEADGARTFTLAVDDQTHEVITSAATLGEALAEAGVVVGADDNVSAPLSGAVPDGERVEIARVTTEHVTEESVEAHSTVEEKDASLPEGERKVVTAGVDGVASHTYAVKSADGEEVSRELVASVVAAVKVDEVVKVGTKKAVAEVPATTAAVSSGDPRAIGRDLAAARGWGAEQFRCLDALWTRESNWRVHADNPSSSAYGIPQALPGSKMASAGADWATNPATQITWGLGYIAGRYGTPCGAWGHSQSVGWY</sequence>
<feature type="domain" description="G5" evidence="3">
    <location>
        <begin position="172"/>
        <end position="252"/>
    </location>
</feature>
<dbReference type="Pfam" id="PF07501">
    <property type="entry name" value="G5"/>
    <property type="match status" value="1"/>
</dbReference>
<dbReference type="SUPFAM" id="SSF53955">
    <property type="entry name" value="Lysozyme-like"/>
    <property type="match status" value="1"/>
</dbReference>
<evidence type="ECO:0000313" key="5">
    <source>
        <dbReference type="Proteomes" id="UP000314616"/>
    </source>
</evidence>
<name>A0A5B8C455_9MICO</name>
<accession>A0A5B8C455</accession>
<gene>
    <name evidence="4" type="ORF">FE374_03925</name>
</gene>
<dbReference type="InterPro" id="IPR011098">
    <property type="entry name" value="G5_dom"/>
</dbReference>
<reference evidence="4 5" key="1">
    <citation type="submission" date="2019-05" db="EMBL/GenBank/DDBJ databases">
        <title>Georgenia *** sp. nov., and Georgenia *** sp. nov., isolated from the intestinal contents of plateau pika (Ochotona curzoniae) in the Qinghai-Tibet plateau of China.</title>
        <authorList>
            <person name="Tian Z."/>
        </authorList>
    </citation>
    <scope>NUCLEOTIDE SEQUENCE [LARGE SCALE GENOMIC DNA]</scope>
    <source>
        <strain evidence="4 5">Z443</strain>
    </source>
</reference>
<feature type="region of interest" description="Disordered" evidence="2">
    <location>
        <begin position="1"/>
        <end position="29"/>
    </location>
</feature>
<dbReference type="SMART" id="SM01208">
    <property type="entry name" value="G5"/>
    <property type="match status" value="1"/>
</dbReference>
<dbReference type="RefSeq" id="WP_139927334.1">
    <property type="nucleotide sequence ID" value="NZ_CP040915.1"/>
</dbReference>
<evidence type="ECO:0000313" key="4">
    <source>
        <dbReference type="EMBL" id="QDC23892.1"/>
    </source>
</evidence>
<dbReference type="KEGG" id="gyu:FE374_03925"/>
<dbReference type="Pfam" id="PF03990">
    <property type="entry name" value="DUF348"/>
    <property type="match status" value="1"/>
</dbReference>
<evidence type="ECO:0000256" key="1">
    <source>
        <dbReference type="ARBA" id="ARBA00022729"/>
    </source>
</evidence>
<protein>
    <submittedName>
        <fullName evidence="4">DUF348 domain-containing protein</fullName>
    </submittedName>
</protein>